<dbReference type="Gene3D" id="1.20.1250.20">
    <property type="entry name" value="MFS general substrate transporter like domains"/>
    <property type="match status" value="1"/>
</dbReference>
<evidence type="ECO:0000256" key="4">
    <source>
        <dbReference type="ARBA" id="ARBA00022989"/>
    </source>
</evidence>
<dbReference type="AlphaFoldDB" id="A0A5R9EC40"/>
<dbReference type="InterPro" id="IPR011701">
    <property type="entry name" value="MFS"/>
</dbReference>
<feature type="transmembrane region" description="Helical" evidence="7">
    <location>
        <begin position="233"/>
        <end position="254"/>
    </location>
</feature>
<proteinExistence type="predicted"/>
<feature type="transmembrane region" description="Helical" evidence="7">
    <location>
        <begin position="493"/>
        <end position="513"/>
    </location>
</feature>
<name>A0A5R9EC40_9ACTN</name>
<dbReference type="Gene3D" id="1.20.1720.10">
    <property type="entry name" value="Multidrug resistance protein D"/>
    <property type="match status" value="1"/>
</dbReference>
<sequence>MSSEKPSLPARPYGSKRRPRTLLAAYLGLFVVNVNVLITYVGLFDIQRRLGMGESDLQWLVGVYSIGMASATMISATLADVYGRKIVYAVSLSVYVACSLVAATTSSVLVLVVARGVQGVSAAAVIVTSLALVSRVSTTPEARTKAVGTWVAVGSVAVAMGPPVGGILVQFMGWRALFFATVPLCVVVLVITLRWASESQDVCIRRFDWTGQFFFITTVASLAFVMIQGPSFGWRSSVTLSLLGLSVLGFLAFVVRESRARYPMLDVSLFRSRLYSLAVATVFFAAFCNEGAFFVVMQYYRSIREYSPVAVGFLVLPFAAGYAAVALRAARLRRRFGLRRLLLSGQAGLLLGLLTMVFGFPVGRGTVLLGMAVVGMASALVITPVVALVLEVMPPDRSGMASGIVNTQQPLGGAMSFAALGTVMTVWLGVTLGRDIEQVIPDPAESIGASREIILHADPHTHVSMSAPGAQIRHFDARLADIAERNFIQAGQVSLGVAALIAAAVLAVLFAAFPGDADRP</sequence>
<evidence type="ECO:0000256" key="3">
    <source>
        <dbReference type="ARBA" id="ARBA00022692"/>
    </source>
</evidence>
<dbReference type="GO" id="GO:0046677">
    <property type="term" value="P:response to antibiotic"/>
    <property type="evidence" value="ECO:0007669"/>
    <property type="project" value="UniProtKB-KW"/>
</dbReference>
<evidence type="ECO:0000256" key="7">
    <source>
        <dbReference type="SAM" id="Phobius"/>
    </source>
</evidence>
<dbReference type="PANTHER" id="PTHR42718">
    <property type="entry name" value="MAJOR FACILITATOR SUPERFAMILY MULTIDRUG TRANSPORTER MFSC"/>
    <property type="match status" value="1"/>
</dbReference>
<dbReference type="InterPro" id="IPR036259">
    <property type="entry name" value="MFS_trans_sf"/>
</dbReference>
<feature type="transmembrane region" description="Helical" evidence="7">
    <location>
        <begin position="94"/>
        <end position="114"/>
    </location>
</feature>
<dbReference type="Pfam" id="PF07690">
    <property type="entry name" value="MFS_1"/>
    <property type="match status" value="1"/>
</dbReference>
<dbReference type="SUPFAM" id="SSF103473">
    <property type="entry name" value="MFS general substrate transporter"/>
    <property type="match status" value="1"/>
</dbReference>
<feature type="transmembrane region" description="Helical" evidence="7">
    <location>
        <begin position="274"/>
        <end position="300"/>
    </location>
</feature>
<keyword evidence="2" id="KW-0813">Transport</keyword>
<feature type="transmembrane region" description="Helical" evidence="7">
    <location>
        <begin position="21"/>
        <end position="43"/>
    </location>
</feature>
<evidence type="ECO:0000256" key="6">
    <source>
        <dbReference type="ARBA" id="ARBA00023251"/>
    </source>
</evidence>
<feature type="transmembrane region" description="Helical" evidence="7">
    <location>
        <begin position="63"/>
        <end position="82"/>
    </location>
</feature>
<accession>A0A5R9EC40</accession>
<feature type="transmembrane region" description="Helical" evidence="7">
    <location>
        <begin position="150"/>
        <end position="171"/>
    </location>
</feature>
<dbReference type="OrthoDB" id="7375466at2"/>
<comment type="caution">
    <text evidence="9">The sequence shown here is derived from an EMBL/GenBank/DDBJ whole genome shotgun (WGS) entry which is preliminary data.</text>
</comment>
<feature type="transmembrane region" description="Helical" evidence="7">
    <location>
        <begin position="368"/>
        <end position="390"/>
    </location>
</feature>
<dbReference type="InterPro" id="IPR005829">
    <property type="entry name" value="Sugar_transporter_CS"/>
</dbReference>
<keyword evidence="5 7" id="KW-0472">Membrane</keyword>
<keyword evidence="3 7" id="KW-0812">Transmembrane</keyword>
<feature type="domain" description="Major facilitator superfamily (MFS) profile" evidence="8">
    <location>
        <begin position="21"/>
        <end position="516"/>
    </location>
</feature>
<feature type="transmembrane region" description="Helical" evidence="7">
    <location>
        <begin position="341"/>
        <end position="362"/>
    </location>
</feature>
<dbReference type="GO" id="GO:0005886">
    <property type="term" value="C:plasma membrane"/>
    <property type="evidence" value="ECO:0007669"/>
    <property type="project" value="UniProtKB-SubCell"/>
</dbReference>
<keyword evidence="6" id="KW-0046">Antibiotic resistance</keyword>
<keyword evidence="4 7" id="KW-1133">Transmembrane helix</keyword>
<gene>
    <name evidence="9" type="ORF">FEF34_36870</name>
</gene>
<dbReference type="EMBL" id="VAWE01000001">
    <property type="protein sequence ID" value="TLQ47761.1"/>
    <property type="molecule type" value="Genomic_DNA"/>
</dbReference>
<evidence type="ECO:0000259" key="8">
    <source>
        <dbReference type="PROSITE" id="PS50850"/>
    </source>
</evidence>
<evidence type="ECO:0000256" key="2">
    <source>
        <dbReference type="ARBA" id="ARBA00022448"/>
    </source>
</evidence>
<feature type="transmembrane region" description="Helical" evidence="7">
    <location>
        <begin position="177"/>
        <end position="197"/>
    </location>
</feature>
<dbReference type="InterPro" id="IPR020846">
    <property type="entry name" value="MFS_dom"/>
</dbReference>
<organism evidence="9 10">
    <name type="scientific">Streptomyces marianii</name>
    <dbReference type="NCBI Taxonomy" id="1817406"/>
    <lineage>
        <taxon>Bacteria</taxon>
        <taxon>Bacillati</taxon>
        <taxon>Actinomycetota</taxon>
        <taxon>Actinomycetes</taxon>
        <taxon>Kitasatosporales</taxon>
        <taxon>Streptomycetaceae</taxon>
        <taxon>Streptomyces</taxon>
    </lineage>
</organism>
<evidence type="ECO:0000313" key="9">
    <source>
        <dbReference type="EMBL" id="TLQ47761.1"/>
    </source>
</evidence>
<dbReference type="PROSITE" id="PS50850">
    <property type="entry name" value="MFS"/>
    <property type="match status" value="1"/>
</dbReference>
<dbReference type="RefSeq" id="WP_138057036.1">
    <property type="nucleotide sequence ID" value="NZ_VAWE01000001.1"/>
</dbReference>
<dbReference type="Proteomes" id="UP000305921">
    <property type="component" value="Unassembled WGS sequence"/>
</dbReference>
<comment type="subcellular location">
    <subcellularLocation>
        <location evidence="1">Cell membrane</location>
        <topology evidence="1">Multi-pass membrane protein</topology>
    </subcellularLocation>
</comment>
<dbReference type="PANTHER" id="PTHR42718:SF9">
    <property type="entry name" value="MAJOR FACILITATOR SUPERFAMILY MULTIDRUG TRANSPORTER MFSC"/>
    <property type="match status" value="1"/>
</dbReference>
<feature type="transmembrane region" description="Helical" evidence="7">
    <location>
        <begin position="209"/>
        <end position="227"/>
    </location>
</feature>
<evidence type="ECO:0000256" key="5">
    <source>
        <dbReference type="ARBA" id="ARBA00023136"/>
    </source>
</evidence>
<feature type="transmembrane region" description="Helical" evidence="7">
    <location>
        <begin position="306"/>
        <end position="329"/>
    </location>
</feature>
<keyword evidence="10" id="KW-1185">Reference proteome</keyword>
<evidence type="ECO:0000256" key="1">
    <source>
        <dbReference type="ARBA" id="ARBA00004651"/>
    </source>
</evidence>
<reference evidence="9 10" key="1">
    <citation type="submission" date="2019-05" db="EMBL/GenBank/DDBJ databases">
        <title>Streptomyces marianii sp. nov., a novel marine actinomycete from southern coast of India.</title>
        <authorList>
            <person name="Iniyan A.M."/>
            <person name="Wink J."/>
            <person name="Ramprasad E."/>
            <person name="Ramana C.V."/>
            <person name="Bunk B."/>
            <person name="Sproer C."/>
            <person name="Joseph F.-J.R.S."/>
            <person name="Vincent S.G.P."/>
        </authorList>
    </citation>
    <scope>NUCLEOTIDE SEQUENCE [LARGE SCALE GENOMIC DNA]</scope>
    <source>
        <strain evidence="9 10">ICN19</strain>
    </source>
</reference>
<feature type="transmembrane region" description="Helical" evidence="7">
    <location>
        <begin position="120"/>
        <end position="138"/>
    </location>
</feature>
<dbReference type="PROSITE" id="PS00216">
    <property type="entry name" value="SUGAR_TRANSPORT_1"/>
    <property type="match status" value="1"/>
</dbReference>
<dbReference type="GO" id="GO:0022857">
    <property type="term" value="F:transmembrane transporter activity"/>
    <property type="evidence" value="ECO:0007669"/>
    <property type="project" value="InterPro"/>
</dbReference>
<evidence type="ECO:0000313" key="10">
    <source>
        <dbReference type="Proteomes" id="UP000305921"/>
    </source>
</evidence>
<protein>
    <submittedName>
        <fullName evidence="9">MFS transporter</fullName>
    </submittedName>
</protein>
<dbReference type="CDD" id="cd17321">
    <property type="entry name" value="MFS_MMR_MDR_like"/>
    <property type="match status" value="1"/>
</dbReference>